<keyword evidence="2" id="KW-0812">Transmembrane</keyword>
<dbReference type="InterPro" id="IPR007201">
    <property type="entry name" value="Mei2-like_Rrm_C"/>
</dbReference>
<evidence type="ECO:0000313" key="6">
    <source>
        <dbReference type="Proteomes" id="UP000541610"/>
    </source>
</evidence>
<proteinExistence type="predicted"/>
<dbReference type="GO" id="GO:0003676">
    <property type="term" value="F:nucleic acid binding"/>
    <property type="evidence" value="ECO:0007669"/>
    <property type="project" value="InterPro"/>
</dbReference>
<dbReference type="AlphaFoldDB" id="A0A7J6PL31"/>
<keyword evidence="3" id="KW-0732">Signal</keyword>
<feature type="region of interest" description="Disordered" evidence="1">
    <location>
        <begin position="664"/>
        <end position="720"/>
    </location>
</feature>
<feature type="compositionally biased region" description="Basic and acidic residues" evidence="1">
    <location>
        <begin position="547"/>
        <end position="566"/>
    </location>
</feature>
<dbReference type="EMBL" id="JABANP010000007">
    <property type="protein sequence ID" value="KAF4696839.1"/>
    <property type="molecule type" value="Genomic_DNA"/>
</dbReference>
<evidence type="ECO:0000256" key="3">
    <source>
        <dbReference type="SAM" id="SignalP"/>
    </source>
</evidence>
<evidence type="ECO:0000259" key="4">
    <source>
        <dbReference type="Pfam" id="PF04059"/>
    </source>
</evidence>
<feature type="chain" id="PRO_5029486424" description="Mei2-like C-terminal RNA recognition motif domain-containing protein" evidence="3">
    <location>
        <begin position="24"/>
        <end position="720"/>
    </location>
</feature>
<protein>
    <recommendedName>
        <fullName evidence="4">Mei2-like C-terminal RNA recognition motif domain-containing protein</fullName>
    </recommendedName>
</protein>
<keyword evidence="2" id="KW-0472">Membrane</keyword>
<comment type="caution">
    <text evidence="5">The sequence shown here is derived from an EMBL/GenBank/DDBJ whole genome shotgun (WGS) entry which is preliminary data.</text>
</comment>
<feature type="transmembrane region" description="Helical" evidence="2">
    <location>
        <begin position="150"/>
        <end position="171"/>
    </location>
</feature>
<reference evidence="5 6" key="1">
    <citation type="submission" date="2020-04" db="EMBL/GenBank/DDBJ databases">
        <title>Perkinsus olseni comparative genomics.</title>
        <authorList>
            <person name="Bogema D.R."/>
        </authorList>
    </citation>
    <scope>NUCLEOTIDE SEQUENCE [LARGE SCALE GENOMIC DNA]</scope>
    <source>
        <strain evidence="5">00978-12</strain>
    </source>
</reference>
<feature type="region of interest" description="Disordered" evidence="1">
    <location>
        <begin position="181"/>
        <end position="249"/>
    </location>
</feature>
<dbReference type="Proteomes" id="UP000541610">
    <property type="component" value="Unassembled WGS sequence"/>
</dbReference>
<dbReference type="InterPro" id="IPR035979">
    <property type="entry name" value="RBD_domain_sf"/>
</dbReference>
<feature type="compositionally biased region" description="Low complexity" evidence="1">
    <location>
        <begin position="65"/>
        <end position="110"/>
    </location>
</feature>
<feature type="compositionally biased region" description="Low complexity" evidence="1">
    <location>
        <begin position="117"/>
        <end position="126"/>
    </location>
</feature>
<dbReference type="SUPFAM" id="SSF54928">
    <property type="entry name" value="RNA-binding domain, RBD"/>
    <property type="match status" value="1"/>
</dbReference>
<feature type="region of interest" description="Disordered" evidence="1">
    <location>
        <begin position="509"/>
        <end position="571"/>
    </location>
</feature>
<feature type="domain" description="Mei2-like C-terminal RNA recognition motif" evidence="4">
    <location>
        <begin position="401"/>
        <end position="471"/>
    </location>
</feature>
<evidence type="ECO:0000256" key="2">
    <source>
        <dbReference type="SAM" id="Phobius"/>
    </source>
</evidence>
<feature type="signal peptide" evidence="3">
    <location>
        <begin position="1"/>
        <end position="23"/>
    </location>
</feature>
<dbReference type="Pfam" id="PF04059">
    <property type="entry name" value="RRM_2"/>
    <property type="match status" value="1"/>
</dbReference>
<evidence type="ECO:0000313" key="5">
    <source>
        <dbReference type="EMBL" id="KAF4696839.1"/>
    </source>
</evidence>
<feature type="compositionally biased region" description="Polar residues" evidence="1">
    <location>
        <begin position="678"/>
        <end position="690"/>
    </location>
</feature>
<feature type="region of interest" description="Disordered" evidence="1">
    <location>
        <begin position="65"/>
        <end position="126"/>
    </location>
</feature>
<feature type="compositionally biased region" description="Gly residues" evidence="1">
    <location>
        <begin position="521"/>
        <end position="533"/>
    </location>
</feature>
<name>A0A7J6PL31_PEROL</name>
<dbReference type="OrthoDB" id="10413338at2759"/>
<sequence>MAKTRLAAAALLASQIIAGTSVAEHMLRRTLSLDSVLSDPTPTAAAPTVQPSVTSTLASTAGASTVAPASTDAPVTVSAAPTPSAARTTSADVKQESPAASARAPRTSPSLATAPPSTVAAQSTVAPVPTVATTSAQPSVTESGTSFGTLLLHCLLIGLGLGFLVWAVVLVHERWKDQYRVPERQSKSSQRIAARSKISDSQRSWNEATDTGGGALPSEVTSFDEGPPSTRRVPRYKTRRAEAPSRAKARPWRTALMPHDLARHWTLNQCVLVRYVNTFPKFFEFDFTACSLSSSSSPRSTMDQPQYDGDQNGLSACCRHTCPASRSSAKRRYSSLPPGFSRDGDQVDDECLDDLSFPEPDCTAVVESSCGVAANVDVATTSSEVEGDDDDGSTATTARLTTVMLRNIPSRYSSKDFCEVLRGKGFEPGVHYDFVYLPADFRDYSCLGYGFINFKTYTVAKAFNAMFHGLKLPFSNGTRSTRRIMICLPFFRPLAFNSDGKEVTLDAVLRDGSPGSRSSMAGGGPGSRGGRGASSGLLPPQHHRRQKDSGRENESIRSKDHHEPDSCKFFLGGLPSEDERPNFSKANLSEGLAPYLPAGVQVVDCAILSADEACSRYAFVTLNSADAVVALLEKYYFSPQLGAVGVQIDGSSVSLKPYRRRRVDSAPTAVAASRRGSNRSVSSWKSSPTGPSDRRLGSGRASVLNRPTKGPVKAAKFTRR</sequence>
<feature type="compositionally biased region" description="Polar residues" evidence="1">
    <location>
        <begin position="199"/>
        <end position="209"/>
    </location>
</feature>
<keyword evidence="2" id="KW-1133">Transmembrane helix</keyword>
<evidence type="ECO:0000256" key="1">
    <source>
        <dbReference type="SAM" id="MobiDB-lite"/>
    </source>
</evidence>
<organism evidence="5 6">
    <name type="scientific">Perkinsus olseni</name>
    <name type="common">Perkinsus atlanticus</name>
    <dbReference type="NCBI Taxonomy" id="32597"/>
    <lineage>
        <taxon>Eukaryota</taxon>
        <taxon>Sar</taxon>
        <taxon>Alveolata</taxon>
        <taxon>Perkinsozoa</taxon>
        <taxon>Perkinsea</taxon>
        <taxon>Perkinsida</taxon>
        <taxon>Perkinsidae</taxon>
        <taxon>Perkinsus</taxon>
    </lineage>
</organism>
<accession>A0A7J6PL31</accession>
<gene>
    <name evidence="5" type="ORF">FOZ60_014600</name>
</gene>